<accession>A0A225ADT8</accession>
<dbReference type="STRING" id="1441469.A0A225ADT8"/>
<evidence type="ECO:0008006" key="5">
    <source>
        <dbReference type="Google" id="ProtNLM"/>
    </source>
</evidence>
<evidence type="ECO:0000259" key="1">
    <source>
        <dbReference type="Pfam" id="PF00266"/>
    </source>
</evidence>
<dbReference type="GeneID" id="31006000"/>
<dbReference type="RefSeq" id="XP_020118761.1">
    <property type="nucleotide sequence ID" value="XM_020268546.1"/>
</dbReference>
<dbReference type="EMBL" id="LFMY01000009">
    <property type="protein sequence ID" value="OKL58640.1"/>
    <property type="molecule type" value="Genomic_DNA"/>
</dbReference>
<feature type="domain" description="Aminotransferase class V" evidence="1">
    <location>
        <begin position="27"/>
        <end position="456"/>
    </location>
</feature>
<sequence length="708" mass="79509">MASISHGHEYDVEEIRQSDYPMLKGETYLDHAGTTLYSSSLLKEYMENMTKSIYGNPHSGSTSSQLATARVQKTREHVLQFFRADPEHFDLVFVLNATNAMKLVAEAFTSHGKRLWYEYHLESHTSAVGIRELASAGRHCFESNNEVENWLEEGHLVTGNQIENTIMNGSATQSQELGLFSYPGQSNMTGARLPLNWVGRLRHSKNPAHDRVYTLLDAAALASTTPLDFSDPEEAADFTAISFYKIFGFPDLGGLIVRKGSAHCLLQRRYFGGGTVDMVVCNGDPWHSMKDSSVHGALEDGTLPFHSIVALDYALATYQRLYGSLEHVTRHTSRLISQMYHKLTALRHQNGKKVCEVYKDLQRIIAFNIKSDDGSWVKLSDLENAANEQHIHIRIGDVCNHGGFARHLGLEAWELIRSFRAGVRCGCKNVMIGDKPSGIARVSLGAMSNMEDVDTFVNFIRQTFTSRVSLYIQNILIYPIRGCSAWWVDDGASVDIASHGLYWDAQWCLVDLQTGTIMTPKRYPRMFLVYPEIDLSARILRIRVHRSVWTHSMTDQFLTVFLDHEDSNDIMFWDEERRISVQLLLYKEPDIQAFLTSALGIPCTLAKILKEQVADGILSETNTDNLDEITITNDCRPLDYSWLRGKAPKANGAQRPRQVSVAETLGANIVLSPLSENVGPDQSKGLHFAYIDDGKTLFQIQGGQVVSF</sequence>
<dbReference type="SUPFAM" id="SSF141673">
    <property type="entry name" value="MOSC N-terminal domain-like"/>
    <property type="match status" value="1"/>
</dbReference>
<evidence type="ECO:0000313" key="3">
    <source>
        <dbReference type="EMBL" id="OKL58640.1"/>
    </source>
</evidence>
<dbReference type="PANTHER" id="PTHR14237:SF80">
    <property type="entry name" value="MOLYBDENUM COFACTOR SULFURASE"/>
    <property type="match status" value="1"/>
</dbReference>
<dbReference type="InterPro" id="IPR015422">
    <property type="entry name" value="PyrdxlP-dep_Trfase_small"/>
</dbReference>
<proteinExistence type="predicted"/>
<dbReference type="PANTHER" id="PTHR14237">
    <property type="entry name" value="MOLYBDOPTERIN COFACTOR SULFURASE MOSC"/>
    <property type="match status" value="1"/>
</dbReference>
<comment type="caution">
    <text evidence="3">The sequence shown here is derived from an EMBL/GenBank/DDBJ whole genome shotgun (WGS) entry which is preliminary data.</text>
</comment>
<keyword evidence="4" id="KW-1185">Reference proteome</keyword>
<dbReference type="InterPro" id="IPR015424">
    <property type="entry name" value="PyrdxlP-dep_Trfase"/>
</dbReference>
<organism evidence="3 4">
    <name type="scientific">Talaromyces atroroseus</name>
    <dbReference type="NCBI Taxonomy" id="1441469"/>
    <lineage>
        <taxon>Eukaryota</taxon>
        <taxon>Fungi</taxon>
        <taxon>Dikarya</taxon>
        <taxon>Ascomycota</taxon>
        <taxon>Pezizomycotina</taxon>
        <taxon>Eurotiomycetes</taxon>
        <taxon>Eurotiomycetidae</taxon>
        <taxon>Eurotiales</taxon>
        <taxon>Trichocomaceae</taxon>
        <taxon>Talaromyces</taxon>
        <taxon>Talaromyces sect. Trachyspermi</taxon>
    </lineage>
</organism>
<dbReference type="SUPFAM" id="SSF53383">
    <property type="entry name" value="PLP-dependent transferases"/>
    <property type="match status" value="1"/>
</dbReference>
<evidence type="ECO:0000313" key="4">
    <source>
        <dbReference type="Proteomes" id="UP000214365"/>
    </source>
</evidence>
<dbReference type="OrthoDB" id="10264306at2759"/>
<dbReference type="Gene3D" id="3.40.640.10">
    <property type="entry name" value="Type I PLP-dependent aspartate aminotransferase-like (Major domain)"/>
    <property type="match status" value="1"/>
</dbReference>
<gene>
    <name evidence="3" type="ORF">UA08_06244</name>
</gene>
<name>A0A225ADT8_TALAT</name>
<dbReference type="AlphaFoldDB" id="A0A225ADT8"/>
<dbReference type="Proteomes" id="UP000214365">
    <property type="component" value="Unassembled WGS sequence"/>
</dbReference>
<protein>
    <recommendedName>
        <fullName evidence="5">Molybdenum cofactor sulfurase</fullName>
    </recommendedName>
</protein>
<dbReference type="GO" id="GO:0008265">
    <property type="term" value="F:molybdenum cofactor sulfurtransferase activity"/>
    <property type="evidence" value="ECO:0007669"/>
    <property type="project" value="TreeGrafter"/>
</dbReference>
<dbReference type="InterPro" id="IPR005303">
    <property type="entry name" value="MOCOS_middle"/>
</dbReference>
<dbReference type="Gene3D" id="3.90.1150.10">
    <property type="entry name" value="Aspartate Aminotransferase, domain 1"/>
    <property type="match status" value="1"/>
</dbReference>
<dbReference type="GO" id="GO:0043545">
    <property type="term" value="P:molybdopterin cofactor metabolic process"/>
    <property type="evidence" value="ECO:0007669"/>
    <property type="project" value="TreeGrafter"/>
</dbReference>
<dbReference type="InterPro" id="IPR000192">
    <property type="entry name" value="Aminotrans_V_dom"/>
</dbReference>
<dbReference type="Pfam" id="PF03476">
    <property type="entry name" value="MOSC_N"/>
    <property type="match status" value="1"/>
</dbReference>
<evidence type="ECO:0000259" key="2">
    <source>
        <dbReference type="Pfam" id="PF03476"/>
    </source>
</evidence>
<dbReference type="Pfam" id="PF00266">
    <property type="entry name" value="Aminotran_5"/>
    <property type="match status" value="1"/>
</dbReference>
<dbReference type="InterPro" id="IPR015421">
    <property type="entry name" value="PyrdxlP-dep_Trfase_major"/>
</dbReference>
<feature type="domain" description="Molybdenum cofactor sulfurase middle" evidence="2">
    <location>
        <begin position="471"/>
        <end position="545"/>
    </location>
</feature>
<reference evidence="3 4" key="1">
    <citation type="submission" date="2015-06" db="EMBL/GenBank/DDBJ databases">
        <title>Talaromyces atroroseus IBT 11181 draft genome.</title>
        <authorList>
            <person name="Rasmussen K.B."/>
            <person name="Rasmussen S."/>
            <person name="Petersen B."/>
            <person name="Sicheritz-Ponten T."/>
            <person name="Mortensen U.H."/>
            <person name="Thrane U."/>
        </authorList>
    </citation>
    <scope>NUCLEOTIDE SEQUENCE [LARGE SCALE GENOMIC DNA]</scope>
    <source>
        <strain evidence="3 4">IBT 11181</strain>
    </source>
</reference>